<reference evidence="6 7" key="1">
    <citation type="submission" date="2020-03" db="EMBL/GenBank/DDBJ databases">
        <title>Sequencing the genomes of 1000 actinobacteria strains.</title>
        <authorList>
            <person name="Klenk H.-P."/>
        </authorList>
    </citation>
    <scope>NUCLEOTIDE SEQUENCE [LARGE SCALE GENOMIC DNA]</scope>
    <source>
        <strain evidence="6 7">DSM 18964</strain>
    </source>
</reference>
<dbReference type="Gene3D" id="1.10.10.60">
    <property type="entry name" value="Homeodomain-like"/>
    <property type="match status" value="1"/>
</dbReference>
<dbReference type="AlphaFoldDB" id="A0A846S309"/>
<evidence type="ECO:0000256" key="1">
    <source>
        <dbReference type="ARBA" id="ARBA00023015"/>
    </source>
</evidence>
<evidence type="ECO:0000256" key="4">
    <source>
        <dbReference type="PROSITE-ProRule" id="PRU00335"/>
    </source>
</evidence>
<dbReference type="GO" id="GO:0000976">
    <property type="term" value="F:transcription cis-regulatory region binding"/>
    <property type="evidence" value="ECO:0007669"/>
    <property type="project" value="TreeGrafter"/>
</dbReference>
<dbReference type="InterPro" id="IPR036271">
    <property type="entry name" value="Tet_transcr_reg_TetR-rel_C_sf"/>
</dbReference>
<feature type="domain" description="HTH tetR-type" evidence="5">
    <location>
        <begin position="39"/>
        <end position="99"/>
    </location>
</feature>
<evidence type="ECO:0000259" key="5">
    <source>
        <dbReference type="PROSITE" id="PS50977"/>
    </source>
</evidence>
<dbReference type="SUPFAM" id="SSF46689">
    <property type="entry name" value="Homeodomain-like"/>
    <property type="match status" value="1"/>
</dbReference>
<dbReference type="Pfam" id="PF00440">
    <property type="entry name" value="TetR_N"/>
    <property type="match status" value="1"/>
</dbReference>
<dbReference type="PANTHER" id="PTHR30055">
    <property type="entry name" value="HTH-TYPE TRANSCRIPTIONAL REGULATOR RUTR"/>
    <property type="match status" value="1"/>
</dbReference>
<evidence type="ECO:0000313" key="6">
    <source>
        <dbReference type="EMBL" id="NJC56531.1"/>
    </source>
</evidence>
<dbReference type="InterPro" id="IPR050109">
    <property type="entry name" value="HTH-type_TetR-like_transc_reg"/>
</dbReference>
<keyword evidence="1" id="KW-0805">Transcription regulation</keyword>
<name>A0A846S309_9MICO</name>
<organism evidence="6 7">
    <name type="scientific">Brevibacterium marinum</name>
    <dbReference type="NCBI Taxonomy" id="418643"/>
    <lineage>
        <taxon>Bacteria</taxon>
        <taxon>Bacillati</taxon>
        <taxon>Actinomycetota</taxon>
        <taxon>Actinomycetes</taxon>
        <taxon>Micrococcales</taxon>
        <taxon>Brevibacteriaceae</taxon>
        <taxon>Brevibacterium</taxon>
    </lineage>
</organism>
<proteinExistence type="predicted"/>
<evidence type="ECO:0000256" key="2">
    <source>
        <dbReference type="ARBA" id="ARBA00023125"/>
    </source>
</evidence>
<dbReference type="InterPro" id="IPR001647">
    <property type="entry name" value="HTH_TetR"/>
</dbReference>
<dbReference type="Pfam" id="PF02909">
    <property type="entry name" value="TetR_C_1"/>
    <property type="match status" value="1"/>
</dbReference>
<dbReference type="InterPro" id="IPR004111">
    <property type="entry name" value="Repressor_TetR_C"/>
</dbReference>
<dbReference type="GO" id="GO:0003700">
    <property type="term" value="F:DNA-binding transcription factor activity"/>
    <property type="evidence" value="ECO:0007669"/>
    <property type="project" value="TreeGrafter"/>
</dbReference>
<dbReference type="Gene3D" id="1.10.357.10">
    <property type="entry name" value="Tetracycline Repressor, domain 2"/>
    <property type="match status" value="1"/>
</dbReference>
<keyword evidence="2 4" id="KW-0238">DNA-binding</keyword>
<evidence type="ECO:0000256" key="3">
    <source>
        <dbReference type="ARBA" id="ARBA00023163"/>
    </source>
</evidence>
<dbReference type="InterPro" id="IPR009057">
    <property type="entry name" value="Homeodomain-like_sf"/>
</dbReference>
<keyword evidence="7" id="KW-1185">Reference proteome</keyword>
<gene>
    <name evidence="6" type="ORF">BKA07_001566</name>
</gene>
<comment type="caution">
    <text evidence="6">The sequence shown here is derived from an EMBL/GenBank/DDBJ whole genome shotgun (WGS) entry which is preliminary data.</text>
</comment>
<dbReference type="SUPFAM" id="SSF48498">
    <property type="entry name" value="Tetracyclin repressor-like, C-terminal domain"/>
    <property type="match status" value="1"/>
</dbReference>
<dbReference type="RefSeq" id="WP_167950396.1">
    <property type="nucleotide sequence ID" value="NZ_BAAAPQ010000013.1"/>
</dbReference>
<dbReference type="Proteomes" id="UP000576792">
    <property type="component" value="Unassembled WGS sequence"/>
</dbReference>
<dbReference type="PROSITE" id="PS50977">
    <property type="entry name" value="HTH_TETR_2"/>
    <property type="match status" value="1"/>
</dbReference>
<sequence>MNSDADSQRFDPESADVVLRLLWRDHLDVEQGRRGPRRKLSVDQVIDAAIVLADADGLEALSMRKVAEAVGVSVMSLYSYVPHRSGLIGLMVDKVIGLSPRPEHSGSLADRVRTFSEILWDEYHRHPWLVDAQSHRPWIGPEISARYEWALEAFEGTGLDDIAMDHTVALIESHAAASAANSINAQRLEHSSGVSDLDWWNANAPLLEQVMPEGSFPVSGRVGSAVGEKYQAVTSQRAVYEYGLETIILGVTTQLQSRT</sequence>
<dbReference type="PANTHER" id="PTHR30055:SF151">
    <property type="entry name" value="TRANSCRIPTIONAL REGULATORY PROTEIN"/>
    <property type="match status" value="1"/>
</dbReference>
<protein>
    <submittedName>
        <fullName evidence="6">AcrR family transcriptional regulator</fullName>
    </submittedName>
</protein>
<feature type="DNA-binding region" description="H-T-H motif" evidence="4">
    <location>
        <begin position="62"/>
        <end position="81"/>
    </location>
</feature>
<dbReference type="EMBL" id="JAATJN010000001">
    <property type="protein sequence ID" value="NJC56531.1"/>
    <property type="molecule type" value="Genomic_DNA"/>
</dbReference>
<accession>A0A846S309</accession>
<keyword evidence="3" id="KW-0804">Transcription</keyword>
<dbReference type="GO" id="GO:0045892">
    <property type="term" value="P:negative regulation of DNA-templated transcription"/>
    <property type="evidence" value="ECO:0007669"/>
    <property type="project" value="InterPro"/>
</dbReference>
<evidence type="ECO:0000313" key="7">
    <source>
        <dbReference type="Proteomes" id="UP000576792"/>
    </source>
</evidence>